<evidence type="ECO:0000256" key="2">
    <source>
        <dbReference type="ARBA" id="ARBA00022475"/>
    </source>
</evidence>
<feature type="transmembrane region" description="Helical" evidence="6">
    <location>
        <begin position="243"/>
        <end position="266"/>
    </location>
</feature>
<keyword evidence="2" id="KW-1003">Cell membrane</keyword>
<dbReference type="GO" id="GO:0005886">
    <property type="term" value="C:plasma membrane"/>
    <property type="evidence" value="ECO:0007669"/>
    <property type="project" value="UniProtKB-SubCell"/>
</dbReference>
<sequence>MKQRQQKLPELLTWLGWPGPVIRDKQAELPVYTSLTLIPAQFIRAAAVGGMLIAMAAYLFYHSFAMAVLAAVAGLIAPRRYRDALLQSKRTRLTLQFKEALYSLTASLAAGRSVENAFLAARDDLQLLYPDPAAEIRVEFEIIHARLAYGEPLEHILVDFAERAAIEDISQFVDVFVICKRTGGDLVEVIRRTSQTIGEKLDVQQEIAVMVAQKRFEGRIMMAVPFVFMAFLSYAAPDYMEPLYSGIGYVILTGALILLALCYWLMARIMRIQV</sequence>
<comment type="caution">
    <text evidence="8">The sequence shown here is derived from an EMBL/GenBank/DDBJ whole genome shotgun (WGS) entry which is preliminary data.</text>
</comment>
<dbReference type="EMBL" id="JACHXK010000015">
    <property type="protein sequence ID" value="MBB3112922.1"/>
    <property type="molecule type" value="Genomic_DNA"/>
</dbReference>
<dbReference type="Proteomes" id="UP000570361">
    <property type="component" value="Unassembled WGS sequence"/>
</dbReference>
<evidence type="ECO:0000256" key="6">
    <source>
        <dbReference type="SAM" id="Phobius"/>
    </source>
</evidence>
<protein>
    <submittedName>
        <fullName evidence="8">Tight adherence protein B</fullName>
    </submittedName>
</protein>
<proteinExistence type="predicted"/>
<comment type="subcellular location">
    <subcellularLocation>
        <location evidence="1">Cell membrane</location>
        <topology evidence="1">Multi-pass membrane protein</topology>
    </subcellularLocation>
</comment>
<reference evidence="8 9" key="1">
    <citation type="submission" date="2020-08" db="EMBL/GenBank/DDBJ databases">
        <title>Genomic Encyclopedia of Type Strains, Phase III (KMG-III): the genomes of soil and plant-associated and newly described type strains.</title>
        <authorList>
            <person name="Whitman W."/>
        </authorList>
    </citation>
    <scope>NUCLEOTIDE SEQUENCE [LARGE SCALE GENOMIC DNA]</scope>
    <source>
        <strain evidence="8 9">CECT 5862</strain>
    </source>
</reference>
<evidence type="ECO:0000256" key="5">
    <source>
        <dbReference type="ARBA" id="ARBA00023136"/>
    </source>
</evidence>
<organism evidence="8 9">
    <name type="scientific">Paenibacillus phyllosphaerae</name>
    <dbReference type="NCBI Taxonomy" id="274593"/>
    <lineage>
        <taxon>Bacteria</taxon>
        <taxon>Bacillati</taxon>
        <taxon>Bacillota</taxon>
        <taxon>Bacilli</taxon>
        <taxon>Bacillales</taxon>
        <taxon>Paenibacillaceae</taxon>
        <taxon>Paenibacillus</taxon>
    </lineage>
</organism>
<dbReference type="InterPro" id="IPR018076">
    <property type="entry name" value="T2SS_GspF_dom"/>
</dbReference>
<dbReference type="Pfam" id="PF00482">
    <property type="entry name" value="T2SSF"/>
    <property type="match status" value="1"/>
</dbReference>
<feature type="transmembrane region" description="Helical" evidence="6">
    <location>
        <begin position="31"/>
        <end position="53"/>
    </location>
</feature>
<dbReference type="RefSeq" id="WP_183603026.1">
    <property type="nucleotide sequence ID" value="NZ_JACHXK010000015.1"/>
</dbReference>
<keyword evidence="5 6" id="KW-0472">Membrane</keyword>
<evidence type="ECO:0000313" key="9">
    <source>
        <dbReference type="Proteomes" id="UP000570361"/>
    </source>
</evidence>
<keyword evidence="9" id="KW-1185">Reference proteome</keyword>
<evidence type="ECO:0000259" key="7">
    <source>
        <dbReference type="Pfam" id="PF00482"/>
    </source>
</evidence>
<evidence type="ECO:0000256" key="1">
    <source>
        <dbReference type="ARBA" id="ARBA00004651"/>
    </source>
</evidence>
<dbReference type="AlphaFoldDB" id="A0A7W5B2B4"/>
<dbReference type="PANTHER" id="PTHR35007:SF1">
    <property type="entry name" value="PILUS ASSEMBLY PROTEIN"/>
    <property type="match status" value="1"/>
</dbReference>
<evidence type="ECO:0000256" key="3">
    <source>
        <dbReference type="ARBA" id="ARBA00022692"/>
    </source>
</evidence>
<evidence type="ECO:0000256" key="4">
    <source>
        <dbReference type="ARBA" id="ARBA00022989"/>
    </source>
</evidence>
<keyword evidence="4 6" id="KW-1133">Transmembrane helix</keyword>
<keyword evidence="3 6" id="KW-0812">Transmembrane</keyword>
<evidence type="ECO:0000313" key="8">
    <source>
        <dbReference type="EMBL" id="MBB3112922.1"/>
    </source>
</evidence>
<feature type="transmembrane region" description="Helical" evidence="6">
    <location>
        <begin position="59"/>
        <end position="77"/>
    </location>
</feature>
<accession>A0A7W5B2B4</accession>
<name>A0A7W5B2B4_9BACL</name>
<gene>
    <name evidence="8" type="ORF">FHS18_005024</name>
</gene>
<feature type="transmembrane region" description="Helical" evidence="6">
    <location>
        <begin position="220"/>
        <end position="237"/>
    </location>
</feature>
<feature type="domain" description="Type II secretion system protein GspF" evidence="7">
    <location>
        <begin position="102"/>
        <end position="232"/>
    </location>
</feature>
<dbReference type="PANTHER" id="PTHR35007">
    <property type="entry name" value="INTEGRAL MEMBRANE PROTEIN-RELATED"/>
    <property type="match status" value="1"/>
</dbReference>